<dbReference type="InterPro" id="IPR007452">
    <property type="entry name" value="TamB_C"/>
</dbReference>
<gene>
    <name evidence="6" type="ORF">OQ273_06410</name>
</gene>
<name>A0A9X3UJR6_9HYPH</name>
<dbReference type="GO" id="GO:0005886">
    <property type="term" value="C:plasma membrane"/>
    <property type="evidence" value="ECO:0007669"/>
    <property type="project" value="InterPro"/>
</dbReference>
<dbReference type="GO" id="GO:0009306">
    <property type="term" value="P:protein secretion"/>
    <property type="evidence" value="ECO:0007669"/>
    <property type="project" value="InterPro"/>
</dbReference>
<evidence type="ECO:0000256" key="2">
    <source>
        <dbReference type="ARBA" id="ARBA00022692"/>
    </source>
</evidence>
<feature type="domain" description="Translocation and assembly module TamB C-terminal" evidence="5">
    <location>
        <begin position="1042"/>
        <end position="1395"/>
    </location>
</feature>
<dbReference type="PANTHER" id="PTHR36985:SF1">
    <property type="entry name" value="TRANSLOCATION AND ASSEMBLY MODULE SUBUNIT TAMB"/>
    <property type="match status" value="1"/>
</dbReference>
<evidence type="ECO:0000256" key="3">
    <source>
        <dbReference type="ARBA" id="ARBA00022989"/>
    </source>
</evidence>
<evidence type="ECO:0000259" key="5">
    <source>
        <dbReference type="Pfam" id="PF04357"/>
    </source>
</evidence>
<evidence type="ECO:0000256" key="4">
    <source>
        <dbReference type="ARBA" id="ARBA00023136"/>
    </source>
</evidence>
<protein>
    <submittedName>
        <fullName evidence="6">Translocation/assembly module TamB domain-containing protein</fullName>
    </submittedName>
</protein>
<dbReference type="Pfam" id="PF04357">
    <property type="entry name" value="TamB"/>
    <property type="match status" value="1"/>
</dbReference>
<reference evidence="6" key="1">
    <citation type="submission" date="2022-11" db="EMBL/GenBank/DDBJ databases">
        <title>Draft genome sequence of Hoeflea poritis E7-10 and Hoeflea prorocentri PM5-8, separated from scleractinian coral Porites lutea and marine dinoflagellate.</title>
        <authorList>
            <person name="Zhang G."/>
            <person name="Wei Q."/>
            <person name="Cai L."/>
        </authorList>
    </citation>
    <scope>NUCLEOTIDE SEQUENCE</scope>
    <source>
        <strain evidence="6">PM5-8</strain>
    </source>
</reference>
<dbReference type="Proteomes" id="UP001151234">
    <property type="component" value="Unassembled WGS sequence"/>
</dbReference>
<proteinExistence type="predicted"/>
<evidence type="ECO:0000313" key="7">
    <source>
        <dbReference type="Proteomes" id="UP001151234"/>
    </source>
</evidence>
<comment type="caution">
    <text evidence="6">The sequence shown here is derived from an EMBL/GenBank/DDBJ whole genome shotgun (WGS) entry which is preliminary data.</text>
</comment>
<keyword evidence="2" id="KW-0812">Transmembrane</keyword>
<dbReference type="EMBL" id="JAPJZI010000001">
    <property type="protein sequence ID" value="MDA5398204.1"/>
    <property type="molecule type" value="Genomic_DNA"/>
</dbReference>
<comment type="subcellular location">
    <subcellularLocation>
        <location evidence="1">Membrane</location>
        <topology evidence="1">Single-pass membrane protein</topology>
    </subcellularLocation>
</comment>
<dbReference type="PANTHER" id="PTHR36985">
    <property type="entry name" value="TRANSLOCATION AND ASSEMBLY MODULE SUBUNIT TAMB"/>
    <property type="match status" value="1"/>
</dbReference>
<keyword evidence="4" id="KW-0472">Membrane</keyword>
<keyword evidence="3" id="KW-1133">Transmembrane helix</keyword>
<accession>A0A9X3UJR6</accession>
<evidence type="ECO:0000313" key="6">
    <source>
        <dbReference type="EMBL" id="MDA5398204.1"/>
    </source>
</evidence>
<organism evidence="6 7">
    <name type="scientific">Hoeflea prorocentri</name>
    <dbReference type="NCBI Taxonomy" id="1922333"/>
    <lineage>
        <taxon>Bacteria</taxon>
        <taxon>Pseudomonadati</taxon>
        <taxon>Pseudomonadota</taxon>
        <taxon>Alphaproteobacteria</taxon>
        <taxon>Hyphomicrobiales</taxon>
        <taxon>Rhizobiaceae</taxon>
        <taxon>Hoeflea</taxon>
    </lineage>
</organism>
<sequence length="1395" mass="142986">MKSVKRILTVLAGVIVVLFLCVLALLGTGPGLSMTASMIGSVASGQGRAVALTDLSGVLGGTPKIGKLTIADEKGDWLIADGIEADIALGRLLTGTVDISRLSVTELAVSRQPVAGNQDAASDTGPPSLPAVTIVADNIFIRSINLAEPFLGEAARLQLTGNLLLRDAPVDLSGMLDVVRIDGTSGEVSAQWKVAPETNELDLDLTAKEPSDGLLARLLNIHGLPAIDIDIAGSGPLDGWDGTLAVSLDGERTVEGDVSLSVSEERQAVKGTLKGYLARLMPQDVAPLFAGDTSIDLDIERDDGRTVRIGKLSAKSALLSLEASGQVLPDDDSVDLRADIAFGEENALVAFSLGDDRTVDVGQVSVRSSLKGSLEKAEWILDGSVRSLSADAFSVENATISGRSSNVNFLRGSGDANLELASQSLKTGQDMADNLLSGSLSASAEAAFKGMQVDISRFDLKASGLDASASGSADLAERSFDLKTQAQLRLTEDDQLVPVLGQSEVKISGQIAQTEPGALTVTNLNVQSQNLEANGNGRLDNGSLEFGVQASIMDLSRVAGGLEGGVNVDLDLSGPQDAPNFDLKAEGAEISVAGKPLEGLSIVARGVASAAQPSANLKVDGRYENQLVSISASLTRDANGAPLVDTLDLTVPGATATGSLNADAAGLLTGAMDVNVTSLAELGPLMLQEGLSGAMSGKVIFAGSDGKQSVKADFEAGEFSAGAVAASGVSVQASLQDLSSPQSVDVSATAATLEVSGTTAYDVKATAKGGSDLIPFSVSARVYDAPLSVEGDVSSANGATTVTLSKASATFRSIPVSLSEPVSLTVSEDATHVETATLKVGSGTVVVSGKMQDQLAFDIAVSQFPIALFESIAPTGLGQSGTLSGKATVSGSASDPLVDYNLAIAGFSVEASRGVRMPTLSVQSSGNLASNTLTTKTQVLGSGVQFNVDGTVGIEGQRAINLRINGNAPLELATLPAADSGVQLEGMARVAMSVTGTAASPVINGTVTTAGADFVESNTSLTVREINATISFDGTTARIVELTGRLGTGGTVSMAGSVGTNPASGLPANISLTVSNGTYTNSEIVTAQFDADLKIEGELLRSGRIGGSISLDRTDISIPDRLPASIPFIDVKHVGASRSVQQQARELEPRNVQASGNGSGGGLFLDISVSSPARIFLRGRGIDAEFGGSVDITGTSSAPRVRGTYSMIRGRIDILTKRFDFSNGTITFAGPLDPTLNFTTTTTRGGTSYSIVVTGTASQPDISFESSPSLPEDEILANLFFGKNLSNLSAVQIAQLANAVASLGGANNRGGILDRLRGFGGLADIDINTDDADGGTSVGVGRYLNDRTYLNVEKGLSGGSGRVTIDLDITDNLKARGEADMDGNSKAGLFFERDY</sequence>
<keyword evidence="7" id="KW-1185">Reference proteome</keyword>
<evidence type="ECO:0000256" key="1">
    <source>
        <dbReference type="ARBA" id="ARBA00004167"/>
    </source>
</evidence>
<dbReference type="RefSeq" id="WP_267989640.1">
    <property type="nucleotide sequence ID" value="NZ_JAPJZI010000001.1"/>
</dbReference>